<evidence type="ECO:0000256" key="1">
    <source>
        <dbReference type="SAM" id="MobiDB-lite"/>
    </source>
</evidence>
<reference evidence="2 3" key="1">
    <citation type="journal article" date="2013" name="Proc. Natl. Acad. Sci. U.S.A.">
        <title>Genome of an arbuscular mycorrhizal fungus provides insight into the oldest plant symbiosis.</title>
        <authorList>
            <person name="Tisserant E."/>
            <person name="Malbreil M."/>
            <person name="Kuo A."/>
            <person name="Kohler A."/>
            <person name="Symeonidi A."/>
            <person name="Balestrini R."/>
            <person name="Charron P."/>
            <person name="Duensing N."/>
            <person name="Frei Dit Frey N."/>
            <person name="Gianinazzi-Pearson V."/>
            <person name="Gilbert L.B."/>
            <person name="Handa Y."/>
            <person name="Herr J.R."/>
            <person name="Hijri M."/>
            <person name="Koul R."/>
            <person name="Kawaguchi M."/>
            <person name="Krajinski F."/>
            <person name="Lammers P.J."/>
            <person name="Masclaux F.G."/>
            <person name="Murat C."/>
            <person name="Morin E."/>
            <person name="Ndikumana S."/>
            <person name="Pagni M."/>
            <person name="Petitpierre D."/>
            <person name="Requena N."/>
            <person name="Rosikiewicz P."/>
            <person name="Riley R."/>
            <person name="Saito K."/>
            <person name="San Clemente H."/>
            <person name="Shapiro H."/>
            <person name="van Tuinen D."/>
            <person name="Becard G."/>
            <person name="Bonfante P."/>
            <person name="Paszkowski U."/>
            <person name="Shachar-Hill Y.Y."/>
            <person name="Tuskan G.A."/>
            <person name="Young P.W."/>
            <person name="Sanders I.R."/>
            <person name="Henrissat B."/>
            <person name="Rensing S.A."/>
            <person name="Grigoriev I.V."/>
            <person name="Corradi N."/>
            <person name="Roux C."/>
            <person name="Martin F."/>
        </authorList>
    </citation>
    <scope>NUCLEOTIDE SEQUENCE [LARGE SCALE GENOMIC DNA]</scope>
    <source>
        <strain evidence="2 3">DAOM 197198</strain>
    </source>
</reference>
<reference evidence="2 3" key="2">
    <citation type="journal article" date="2018" name="New Phytol.">
        <title>High intraspecific genome diversity in the model arbuscular mycorrhizal symbiont Rhizophagus irregularis.</title>
        <authorList>
            <person name="Chen E.C.H."/>
            <person name="Morin E."/>
            <person name="Beaudet D."/>
            <person name="Noel J."/>
            <person name="Yildirir G."/>
            <person name="Ndikumana S."/>
            <person name="Charron P."/>
            <person name="St-Onge C."/>
            <person name="Giorgi J."/>
            <person name="Kruger M."/>
            <person name="Marton T."/>
            <person name="Ropars J."/>
            <person name="Grigoriev I.V."/>
            <person name="Hainaut M."/>
            <person name="Henrissat B."/>
            <person name="Roux C."/>
            <person name="Martin F."/>
            <person name="Corradi N."/>
        </authorList>
    </citation>
    <scope>NUCLEOTIDE SEQUENCE [LARGE SCALE GENOMIC DNA]</scope>
    <source>
        <strain evidence="2 3">DAOM 197198</strain>
    </source>
</reference>
<feature type="region of interest" description="Disordered" evidence="1">
    <location>
        <begin position="48"/>
        <end position="86"/>
    </location>
</feature>
<feature type="compositionally biased region" description="Acidic residues" evidence="1">
    <location>
        <begin position="54"/>
        <end position="63"/>
    </location>
</feature>
<keyword evidence="3" id="KW-1185">Reference proteome</keyword>
<dbReference type="VEuPathDB" id="FungiDB:RhiirFUN_005802"/>
<organism evidence="2 3">
    <name type="scientific">Rhizophagus irregularis (strain DAOM 181602 / DAOM 197198 / MUCL 43194)</name>
    <name type="common">Arbuscular mycorrhizal fungus</name>
    <name type="synonym">Glomus intraradices</name>
    <dbReference type="NCBI Taxonomy" id="747089"/>
    <lineage>
        <taxon>Eukaryota</taxon>
        <taxon>Fungi</taxon>
        <taxon>Fungi incertae sedis</taxon>
        <taxon>Mucoromycota</taxon>
        <taxon>Glomeromycotina</taxon>
        <taxon>Glomeromycetes</taxon>
        <taxon>Glomerales</taxon>
        <taxon>Glomeraceae</taxon>
        <taxon>Rhizophagus</taxon>
    </lineage>
</organism>
<evidence type="ECO:0000313" key="3">
    <source>
        <dbReference type="Proteomes" id="UP000018888"/>
    </source>
</evidence>
<proteinExistence type="predicted"/>
<protein>
    <submittedName>
        <fullName evidence="2">Uncharacterized protein</fullName>
    </submittedName>
</protein>
<comment type="caution">
    <text evidence="2">The sequence shown here is derived from an EMBL/GenBank/DDBJ whole genome shotgun (WGS) entry which is preliminary data.</text>
</comment>
<evidence type="ECO:0000313" key="2">
    <source>
        <dbReference type="EMBL" id="POG69481.1"/>
    </source>
</evidence>
<sequence>MGINSRRKDVKRHQRGLKCMINIKDQMLTDLEFSNLIKDLREISNDSNYHSDEVSEIDEEEEEKNIKIHPSRNENTNHVFHVYDKK</sequence>
<dbReference type="Proteomes" id="UP000018888">
    <property type="component" value="Unassembled WGS sequence"/>
</dbReference>
<gene>
    <name evidence="2" type="ORF">GLOIN_2v1776937</name>
</gene>
<dbReference type="AlphaFoldDB" id="A0A2P4PVT3"/>
<name>A0A2P4PVT3_RHIID</name>
<accession>A0A2P4PVT3</accession>
<dbReference type="EMBL" id="AUPC02000134">
    <property type="protein sequence ID" value="POG69481.1"/>
    <property type="molecule type" value="Genomic_DNA"/>
</dbReference>